<name>A0A7Z8YCM7_CAPOC</name>
<protein>
    <submittedName>
        <fullName evidence="2">Uncharacterized protein</fullName>
    </submittedName>
</protein>
<dbReference type="Proteomes" id="UP000276733">
    <property type="component" value="Unassembled WGS sequence"/>
</dbReference>
<proteinExistence type="predicted"/>
<sequence>MRPYLRKDLRSVIFVVAFLTAGASIAYVVVTNPEPKIFWAMMINVFVCVSTGISVGIDIYKIRKEEEKEQQER</sequence>
<comment type="caution">
    <text evidence="2">The sequence shown here is derived from an EMBL/GenBank/DDBJ whole genome shotgun (WGS) entry which is preliminary data.</text>
</comment>
<evidence type="ECO:0000313" key="2">
    <source>
        <dbReference type="EMBL" id="VDG81892.1"/>
    </source>
</evidence>
<organism evidence="2 3">
    <name type="scientific">Capnocytophaga ochracea</name>
    <dbReference type="NCBI Taxonomy" id="1018"/>
    <lineage>
        <taxon>Bacteria</taxon>
        <taxon>Pseudomonadati</taxon>
        <taxon>Bacteroidota</taxon>
        <taxon>Flavobacteriia</taxon>
        <taxon>Flavobacteriales</taxon>
        <taxon>Flavobacteriaceae</taxon>
        <taxon>Capnocytophaga</taxon>
    </lineage>
</organism>
<gene>
    <name evidence="2" type="ORF">NCTC11458_01187</name>
</gene>
<keyword evidence="1" id="KW-1133">Transmembrane helix</keyword>
<evidence type="ECO:0000256" key="1">
    <source>
        <dbReference type="SAM" id="Phobius"/>
    </source>
</evidence>
<feature type="transmembrane region" description="Helical" evidence="1">
    <location>
        <begin position="12"/>
        <end position="31"/>
    </location>
</feature>
<dbReference type="EMBL" id="UYIQ01000001">
    <property type="protein sequence ID" value="VDG81892.1"/>
    <property type="molecule type" value="Genomic_DNA"/>
</dbReference>
<evidence type="ECO:0000313" key="3">
    <source>
        <dbReference type="Proteomes" id="UP000276733"/>
    </source>
</evidence>
<reference evidence="2 3" key="1">
    <citation type="submission" date="2018-11" db="EMBL/GenBank/DDBJ databases">
        <authorList>
            <consortium name="Pathogen Informatics"/>
        </authorList>
    </citation>
    <scope>NUCLEOTIDE SEQUENCE [LARGE SCALE GENOMIC DNA]</scope>
    <source>
        <strain evidence="2 3">NCTC11458</strain>
    </source>
</reference>
<keyword evidence="1" id="KW-0472">Membrane</keyword>
<feature type="transmembrane region" description="Helical" evidence="1">
    <location>
        <begin position="37"/>
        <end position="60"/>
    </location>
</feature>
<dbReference type="RefSeq" id="WP_181831467.1">
    <property type="nucleotide sequence ID" value="NZ_UYIQ01000001.1"/>
</dbReference>
<dbReference type="AlphaFoldDB" id="A0A7Z8YCM7"/>
<keyword evidence="1" id="KW-0812">Transmembrane</keyword>
<accession>A0A7Z8YCM7</accession>